<dbReference type="STRING" id="1432307.W9CAN8"/>
<gene>
    <name evidence="3" type="ORF">SBOR_5792</name>
</gene>
<feature type="region of interest" description="Disordered" evidence="1">
    <location>
        <begin position="36"/>
        <end position="190"/>
    </location>
</feature>
<name>W9CAN8_SCLBF</name>
<accession>W9CAN8</accession>
<feature type="region of interest" description="Disordered" evidence="1">
    <location>
        <begin position="1"/>
        <end position="23"/>
    </location>
</feature>
<dbReference type="Pfam" id="PF13881">
    <property type="entry name" value="Rad60-SLD_2"/>
    <property type="match status" value="1"/>
</dbReference>
<dbReference type="InterPro" id="IPR039540">
    <property type="entry name" value="UBL3-like_ubiquitin_dom"/>
</dbReference>
<feature type="compositionally biased region" description="Polar residues" evidence="1">
    <location>
        <begin position="56"/>
        <end position="76"/>
    </location>
</feature>
<dbReference type="AlphaFoldDB" id="W9CAN8"/>
<dbReference type="PANTHER" id="PTHR13169:SF0">
    <property type="entry name" value="UBIQUITIN-LIKE PROTEIN 3"/>
    <property type="match status" value="1"/>
</dbReference>
<dbReference type="PANTHER" id="PTHR13169">
    <property type="entry name" value="UBIQUITIN-LIKE PROTEIN 3 HCG-1 PROTEIN"/>
    <property type="match status" value="1"/>
</dbReference>
<feature type="compositionally biased region" description="Low complexity" evidence="1">
    <location>
        <begin position="77"/>
        <end position="89"/>
    </location>
</feature>
<evidence type="ECO:0000313" key="4">
    <source>
        <dbReference type="Proteomes" id="UP000019487"/>
    </source>
</evidence>
<reference evidence="3 4" key="1">
    <citation type="journal article" date="2014" name="Genome Announc.">
        <title>Draft genome sequence of Sclerotinia borealis, a psychrophilic plant pathogenic fungus.</title>
        <authorList>
            <person name="Mardanov A.V."/>
            <person name="Beletsky A.V."/>
            <person name="Kadnikov V.V."/>
            <person name="Ignatov A.N."/>
            <person name="Ravin N.V."/>
        </authorList>
    </citation>
    <scope>NUCLEOTIDE SEQUENCE [LARGE SCALE GENOMIC DNA]</scope>
    <source>
        <strain evidence="4">F-4157</strain>
    </source>
</reference>
<evidence type="ECO:0000313" key="3">
    <source>
        <dbReference type="EMBL" id="ESZ93797.1"/>
    </source>
</evidence>
<feature type="compositionally biased region" description="Low complexity" evidence="1">
    <location>
        <begin position="143"/>
        <end position="165"/>
    </location>
</feature>
<evidence type="ECO:0000259" key="2">
    <source>
        <dbReference type="Pfam" id="PF13881"/>
    </source>
</evidence>
<keyword evidence="4" id="KW-1185">Reference proteome</keyword>
<dbReference type="HOGENOM" id="CLU_055856_2_0_1"/>
<dbReference type="InterPro" id="IPR029071">
    <property type="entry name" value="Ubiquitin-like_domsf"/>
</dbReference>
<feature type="compositionally biased region" description="Polar residues" evidence="1">
    <location>
        <begin position="96"/>
        <end position="122"/>
    </location>
</feature>
<comment type="caution">
    <text evidence="3">The sequence shown here is derived from an EMBL/GenBank/DDBJ whole genome shotgun (WGS) entry which is preliminary data.</text>
</comment>
<dbReference type="OrthoDB" id="1043111at2759"/>
<dbReference type="Proteomes" id="UP000019487">
    <property type="component" value="Unassembled WGS sequence"/>
</dbReference>
<proteinExistence type="predicted"/>
<dbReference type="Gene3D" id="3.10.20.90">
    <property type="entry name" value="Phosphatidylinositol 3-kinase Catalytic Subunit, Chain A, domain 1"/>
    <property type="match status" value="1"/>
</dbReference>
<feature type="domain" description="UBL3-like ubiquitin" evidence="2">
    <location>
        <begin position="235"/>
        <end position="279"/>
    </location>
</feature>
<evidence type="ECO:0000256" key="1">
    <source>
        <dbReference type="SAM" id="MobiDB-lite"/>
    </source>
</evidence>
<protein>
    <recommendedName>
        <fullName evidence="2">UBL3-like ubiquitin domain-containing protein</fullName>
    </recommendedName>
</protein>
<dbReference type="EMBL" id="AYSA01000287">
    <property type="protein sequence ID" value="ESZ93797.1"/>
    <property type="molecule type" value="Genomic_DNA"/>
</dbReference>
<dbReference type="SUPFAM" id="SSF54236">
    <property type="entry name" value="Ubiquitin-like"/>
    <property type="match status" value="1"/>
</dbReference>
<organism evidence="3 4">
    <name type="scientific">Sclerotinia borealis (strain F-4128)</name>
    <dbReference type="NCBI Taxonomy" id="1432307"/>
    <lineage>
        <taxon>Eukaryota</taxon>
        <taxon>Fungi</taxon>
        <taxon>Dikarya</taxon>
        <taxon>Ascomycota</taxon>
        <taxon>Pezizomycotina</taxon>
        <taxon>Leotiomycetes</taxon>
        <taxon>Helotiales</taxon>
        <taxon>Sclerotiniaceae</taxon>
        <taxon>Sclerotinia</taxon>
    </lineage>
</organism>
<sequence length="282" mass="29912">MALSTSGAGQGNDPIQKANSSINTASLEMDELKLDTSKRITDGAGTSGLLNDISIPETSPITSDYSSYPFASSALPTATTTTTTTATTTKNEMVHPSNQNARHGDQGYTSQEQLTAPTTTNDSTSSAPLTPPPATMTKSEGKAPTTTTAPATSSSSPDTTPQPTRSRLDSDAIGPSTDNPPPAPSSTLDAGPTLMITLLLTSGARHPYKIDEKYLTKRAVAVPGFTENGRVDPLTISVYTLKELILREWRDEWEMKPSSPSSIRLIFFGRLLDDKSALKGEF</sequence>
<dbReference type="InterPro" id="IPR040015">
    <property type="entry name" value="UBL3-like"/>
</dbReference>